<feature type="region of interest" description="Disordered" evidence="1">
    <location>
        <begin position="1"/>
        <end position="56"/>
    </location>
</feature>
<gene>
    <name evidence="2" type="ORF">PGLA2088_LOCUS32854</name>
</gene>
<feature type="compositionally biased region" description="Low complexity" evidence="1">
    <location>
        <begin position="17"/>
        <end position="30"/>
    </location>
</feature>
<proteinExistence type="predicted"/>
<accession>A0A813KGX3</accession>
<protein>
    <submittedName>
        <fullName evidence="2">Uncharacterized protein</fullName>
    </submittedName>
</protein>
<organism evidence="2 3">
    <name type="scientific">Polarella glacialis</name>
    <name type="common">Dinoflagellate</name>
    <dbReference type="NCBI Taxonomy" id="89957"/>
    <lineage>
        <taxon>Eukaryota</taxon>
        <taxon>Sar</taxon>
        <taxon>Alveolata</taxon>
        <taxon>Dinophyceae</taxon>
        <taxon>Suessiales</taxon>
        <taxon>Suessiaceae</taxon>
        <taxon>Polarella</taxon>
    </lineage>
</organism>
<evidence type="ECO:0000313" key="2">
    <source>
        <dbReference type="EMBL" id="CAE8703489.1"/>
    </source>
</evidence>
<feature type="compositionally biased region" description="Low complexity" evidence="1">
    <location>
        <begin position="157"/>
        <end position="174"/>
    </location>
</feature>
<dbReference type="AlphaFoldDB" id="A0A813KGX3"/>
<evidence type="ECO:0000256" key="1">
    <source>
        <dbReference type="SAM" id="MobiDB-lite"/>
    </source>
</evidence>
<dbReference type="EMBL" id="CAJNNW010030453">
    <property type="protein sequence ID" value="CAE8703489.1"/>
    <property type="molecule type" value="Genomic_DNA"/>
</dbReference>
<name>A0A813KGX3_POLGL</name>
<comment type="caution">
    <text evidence="2">The sequence shown here is derived from an EMBL/GenBank/DDBJ whole genome shotgun (WGS) entry which is preliminary data.</text>
</comment>
<feature type="region of interest" description="Disordered" evidence="1">
    <location>
        <begin position="109"/>
        <end position="176"/>
    </location>
</feature>
<dbReference type="Proteomes" id="UP000626109">
    <property type="component" value="Unassembled WGS sequence"/>
</dbReference>
<reference evidence="2" key="1">
    <citation type="submission" date="2021-02" db="EMBL/GenBank/DDBJ databases">
        <authorList>
            <person name="Dougan E. K."/>
            <person name="Rhodes N."/>
            <person name="Thang M."/>
            <person name="Chan C."/>
        </authorList>
    </citation>
    <scope>NUCLEOTIDE SEQUENCE</scope>
</reference>
<evidence type="ECO:0000313" key="3">
    <source>
        <dbReference type="Proteomes" id="UP000626109"/>
    </source>
</evidence>
<sequence length="316" mass="33319">MPVKSPCPCWSAAEGRPSTTTSSATSPETPLALPTRSGGSMLVKPQSPSGAGVVTSPPFLLPTRSGADMLVNPLRPSGAGVVRSASSTTSSSMSLVLSPFGASMLADPPRPCGSHAVRRPSPTTSSATPLALPTRSGGSMLVNPQSPSGVGGARRLSPTTSSVPAPAASSPTSVNRGYSSVSTNLNVLGIVGTPTEQQMSWYQQAQRLASSIQTQLAYGRTSASQTLPLASPSTHHRMQRIPLSYKMEMLVVSLRRSRCDTVIRDTLLYRDCWGYLKASAEVPKNILTQCASLQEVLHIKGSWHRRTNRIACCQCM</sequence>